<dbReference type="GO" id="GO:0005737">
    <property type="term" value="C:cytoplasm"/>
    <property type="evidence" value="ECO:0007669"/>
    <property type="project" value="TreeGrafter"/>
</dbReference>
<name>L0ID01_HALRX</name>
<keyword evidence="6" id="KW-1185">Reference proteome</keyword>
<dbReference type="InterPro" id="IPR036390">
    <property type="entry name" value="WH_DNA-bd_sf"/>
</dbReference>
<dbReference type="Gene3D" id="2.30.30.100">
    <property type="match status" value="1"/>
</dbReference>
<dbReference type="HAMAP" id="MF_00978">
    <property type="entry name" value="Bifunct_BirA"/>
    <property type="match status" value="1"/>
</dbReference>
<dbReference type="Gene3D" id="1.10.10.10">
    <property type="entry name" value="Winged helix-like DNA-binding domain superfamily/Winged helix DNA-binding domain"/>
    <property type="match status" value="1"/>
</dbReference>
<evidence type="ECO:0000313" key="6">
    <source>
        <dbReference type="Proteomes" id="UP000010846"/>
    </source>
</evidence>
<dbReference type="AlphaFoldDB" id="L0ID01"/>
<dbReference type="eggNOG" id="arCOG01940">
    <property type="taxonomic scope" value="Archaea"/>
</dbReference>
<accession>L0ID01</accession>
<dbReference type="GeneID" id="14376285"/>
<keyword evidence="1 5" id="KW-0436">Ligase</keyword>
<dbReference type="HOGENOM" id="CLU_051096_0_0_2"/>
<reference evidence="5" key="1">
    <citation type="submission" date="2011-09" db="EMBL/GenBank/DDBJ databases">
        <title>Complete sequence of Halovivax ruber XH-70.</title>
        <authorList>
            <consortium name="US DOE Joint Genome Institute"/>
            <person name="Lucas S."/>
            <person name="Han J."/>
            <person name="Lapidus A."/>
            <person name="Cheng J.-F."/>
            <person name="Goodwin L."/>
            <person name="Pitluck S."/>
            <person name="Peters L."/>
            <person name="Mikhailova N."/>
            <person name="Davenport K."/>
            <person name="Detter J.C."/>
            <person name="Han C."/>
            <person name="Tapia R."/>
            <person name="Land M."/>
            <person name="Hauser L."/>
            <person name="Kyrpides N."/>
            <person name="Ivanova N."/>
            <person name="Pagani I."/>
            <person name="Sproer C."/>
            <person name="Anderson I."/>
            <person name="Woyke T."/>
        </authorList>
    </citation>
    <scope>NUCLEOTIDE SEQUENCE</scope>
    <source>
        <strain evidence="5">XH-70</strain>
    </source>
</reference>
<dbReference type="InterPro" id="IPR003142">
    <property type="entry name" value="BPL_C"/>
</dbReference>
<dbReference type="InterPro" id="IPR004408">
    <property type="entry name" value="Biotin_CoA_COase_ligase"/>
</dbReference>
<dbReference type="OrthoDB" id="46252at2157"/>
<dbReference type="InterPro" id="IPR008988">
    <property type="entry name" value="Transcriptional_repressor_C"/>
</dbReference>
<dbReference type="Pfam" id="PF03099">
    <property type="entry name" value="BPL_LplA_LipB"/>
    <property type="match status" value="1"/>
</dbReference>
<evidence type="ECO:0000256" key="1">
    <source>
        <dbReference type="ARBA" id="ARBA00022598"/>
    </source>
</evidence>
<dbReference type="PANTHER" id="PTHR12835:SF5">
    <property type="entry name" value="BIOTIN--PROTEIN LIGASE"/>
    <property type="match status" value="1"/>
</dbReference>
<dbReference type="EMBL" id="CP003050">
    <property type="protein sequence ID" value="AGB16106.1"/>
    <property type="molecule type" value="Genomic_DNA"/>
</dbReference>
<keyword evidence="3" id="KW-0067">ATP-binding</keyword>
<dbReference type="GO" id="GO:0006355">
    <property type="term" value="P:regulation of DNA-templated transcription"/>
    <property type="evidence" value="ECO:0007669"/>
    <property type="project" value="InterPro"/>
</dbReference>
<dbReference type="InterPro" id="IPR013196">
    <property type="entry name" value="HTH_11"/>
</dbReference>
<feature type="domain" description="BPL/LPL catalytic" evidence="4">
    <location>
        <begin position="62"/>
        <end position="251"/>
    </location>
</feature>
<evidence type="ECO:0000313" key="5">
    <source>
        <dbReference type="EMBL" id="AGB16106.1"/>
    </source>
</evidence>
<dbReference type="KEGG" id="hru:Halru_1498"/>
<organism evidence="5 6">
    <name type="scientific">Halovivax ruber (strain DSM 18193 / JCM 13892 / XH-70)</name>
    <dbReference type="NCBI Taxonomy" id="797302"/>
    <lineage>
        <taxon>Archaea</taxon>
        <taxon>Methanobacteriati</taxon>
        <taxon>Methanobacteriota</taxon>
        <taxon>Stenosarchaea group</taxon>
        <taxon>Halobacteria</taxon>
        <taxon>Halobacteriales</taxon>
        <taxon>Natrialbaceae</taxon>
        <taxon>Halovivax</taxon>
    </lineage>
</organism>
<evidence type="ECO:0000256" key="3">
    <source>
        <dbReference type="ARBA" id="ARBA00022840"/>
    </source>
</evidence>
<dbReference type="eggNOG" id="arCOG01683">
    <property type="taxonomic scope" value="Archaea"/>
</dbReference>
<dbReference type="Proteomes" id="UP000010846">
    <property type="component" value="Chromosome"/>
</dbReference>
<dbReference type="InterPro" id="IPR030855">
    <property type="entry name" value="Bifunct_BirA"/>
</dbReference>
<dbReference type="SUPFAM" id="SSF55681">
    <property type="entry name" value="Class II aaRS and biotin synthetases"/>
    <property type="match status" value="1"/>
</dbReference>
<dbReference type="SUPFAM" id="SSF46785">
    <property type="entry name" value="Winged helix' DNA-binding domain"/>
    <property type="match status" value="1"/>
</dbReference>
<dbReference type="SUPFAM" id="SSF50037">
    <property type="entry name" value="C-terminal domain of transcriptional repressors"/>
    <property type="match status" value="1"/>
</dbReference>
<evidence type="ECO:0000259" key="4">
    <source>
        <dbReference type="PROSITE" id="PS51733"/>
    </source>
</evidence>
<keyword evidence="2" id="KW-0547">Nucleotide-binding</keyword>
<dbReference type="CDD" id="cd00090">
    <property type="entry name" value="HTH_ARSR"/>
    <property type="match status" value="1"/>
</dbReference>
<evidence type="ECO:0000256" key="2">
    <source>
        <dbReference type="ARBA" id="ARBA00022741"/>
    </source>
</evidence>
<dbReference type="InterPro" id="IPR004143">
    <property type="entry name" value="BPL_LPL_catalytic"/>
</dbReference>
<dbReference type="Pfam" id="PF08279">
    <property type="entry name" value="HTH_11"/>
    <property type="match status" value="1"/>
</dbReference>
<dbReference type="GO" id="GO:0005524">
    <property type="term" value="F:ATP binding"/>
    <property type="evidence" value="ECO:0007669"/>
    <property type="project" value="UniProtKB-KW"/>
</dbReference>
<dbReference type="RefSeq" id="WP_015300751.1">
    <property type="nucleotide sequence ID" value="NC_019964.1"/>
</dbReference>
<dbReference type="Gene3D" id="3.30.930.10">
    <property type="entry name" value="Bira Bifunctional Protein, Domain 2"/>
    <property type="match status" value="1"/>
</dbReference>
<dbReference type="InterPro" id="IPR045864">
    <property type="entry name" value="aa-tRNA-synth_II/BPL/LPL"/>
</dbReference>
<dbReference type="PROSITE" id="PS51733">
    <property type="entry name" value="BPL_LPL_CATALYTIC"/>
    <property type="match status" value="1"/>
</dbReference>
<dbReference type="STRING" id="797302.Halru_1498"/>
<dbReference type="NCBIfam" id="TIGR00121">
    <property type="entry name" value="birA_ligase"/>
    <property type="match status" value="1"/>
</dbReference>
<dbReference type="InterPro" id="IPR036388">
    <property type="entry name" value="WH-like_DNA-bd_sf"/>
</dbReference>
<dbReference type="InterPro" id="IPR011991">
    <property type="entry name" value="ArsR-like_HTH"/>
</dbReference>
<proteinExistence type="inferred from homology"/>
<sequence>MDETRQAVIEGLEAGPVTGPELADELNMSRAAVWKHVEALREAGFAIDGTPSGYALGDVSGYSGPLVEYGLDAPFSIDFHDTLPSTNERARELAADGADDVAVVANTQSGGRGRLDRGWDSPAGGIWTSLVCRPTIPPARAPLYTLAAAVATTEASREAGVDAGIKWPNDVVVPADTDRGYRKLAGILTEMEGETDRISWLVCGIGVNANVDPSALPAGATSIVQEASAVDRRAFLQRLLERFDARRDDLSATLDRWRELAVTLGQRVSVTHRERTIEGTAVAVTESGALVLETDDDRVTVTAGDCEHLRPASDQT</sequence>
<dbReference type="Pfam" id="PF02237">
    <property type="entry name" value="BPL_C"/>
    <property type="match status" value="1"/>
</dbReference>
<dbReference type="CDD" id="cd16442">
    <property type="entry name" value="BPL"/>
    <property type="match status" value="1"/>
</dbReference>
<dbReference type="GO" id="GO:0004077">
    <property type="term" value="F:biotin--[biotin carboxyl-carrier protein] ligase activity"/>
    <property type="evidence" value="ECO:0007669"/>
    <property type="project" value="InterPro"/>
</dbReference>
<protein>
    <submittedName>
        <fullName evidence="5">BirA, biotin-(Acetyl-CoA-carboxylase) ligase</fullName>
    </submittedName>
</protein>
<gene>
    <name evidence="5" type="ordered locus">Halru_1498</name>
</gene>
<dbReference type="PANTHER" id="PTHR12835">
    <property type="entry name" value="BIOTIN PROTEIN LIGASE"/>
    <property type="match status" value="1"/>
</dbReference>